<gene>
    <name evidence="4" type="ORF">NMOB1V02_LOCUS7491</name>
</gene>
<dbReference type="EC" id="2.7.7.15" evidence="2"/>
<dbReference type="AlphaFoldDB" id="A0A7R9BQV4"/>
<dbReference type="GO" id="GO:0031210">
    <property type="term" value="F:phosphatidylcholine binding"/>
    <property type="evidence" value="ECO:0007669"/>
    <property type="project" value="TreeGrafter"/>
</dbReference>
<organism evidence="4">
    <name type="scientific">Notodromas monacha</name>
    <dbReference type="NCBI Taxonomy" id="399045"/>
    <lineage>
        <taxon>Eukaryota</taxon>
        <taxon>Metazoa</taxon>
        <taxon>Ecdysozoa</taxon>
        <taxon>Arthropoda</taxon>
        <taxon>Crustacea</taxon>
        <taxon>Oligostraca</taxon>
        <taxon>Ostracoda</taxon>
        <taxon>Podocopa</taxon>
        <taxon>Podocopida</taxon>
        <taxon>Cypridocopina</taxon>
        <taxon>Cypridoidea</taxon>
        <taxon>Cyprididae</taxon>
        <taxon>Notodromas</taxon>
    </lineage>
</organism>
<dbReference type="UniPathway" id="UPA00753">
    <property type="reaction ID" value="UER00739"/>
</dbReference>
<dbReference type="InterPro" id="IPR045049">
    <property type="entry name" value="Pcy1-like"/>
</dbReference>
<dbReference type="GO" id="GO:0004105">
    <property type="term" value="F:choline-phosphate cytidylyltransferase activity"/>
    <property type="evidence" value="ECO:0007669"/>
    <property type="project" value="UniProtKB-EC"/>
</dbReference>
<dbReference type="Gene3D" id="3.40.50.620">
    <property type="entry name" value="HUPs"/>
    <property type="match status" value="1"/>
</dbReference>
<proteinExistence type="predicted"/>
<dbReference type="InterPro" id="IPR004821">
    <property type="entry name" value="Cyt_trans-like"/>
</dbReference>
<accession>A0A7R9BQV4</accession>
<evidence type="ECO:0000313" key="4">
    <source>
        <dbReference type="EMBL" id="CAD7279826.1"/>
    </source>
</evidence>
<keyword evidence="5" id="KW-1185">Reference proteome</keyword>
<sequence length="258" mass="29064">MQAKNAFPNIYLIVGVTSDQQTHSKKGRTVMSEDERYEAIRHCRYVDEIVRDCPWEITEEYLMKHKMWSLIRTGVARIAASSITPSTSVRFPLATLKPFPARPVFGWLNTVFNKVDEERVKEVGPDLAAAEWLLRCGAGVKWSGSSRLTKDYNHLPAKDAGGRIEAIDATEACVMSVGFPHLRGLEAKRSTLLEKSEMTCLALLRELTELAKTQRIFATEFTKLALFCAARWTRKLGLVATLPAKEMLLCVLISWHGH</sequence>
<comment type="pathway">
    <text evidence="1">Phospholipid metabolism; phosphatidylcholine biosynthesis; phosphatidylcholine from phosphocholine: step 1/2.</text>
</comment>
<dbReference type="EMBL" id="OA883844">
    <property type="protein sequence ID" value="CAD7279826.1"/>
    <property type="molecule type" value="Genomic_DNA"/>
</dbReference>
<evidence type="ECO:0000313" key="5">
    <source>
        <dbReference type="Proteomes" id="UP000678499"/>
    </source>
</evidence>
<dbReference type="EMBL" id="CAJPEX010001807">
    <property type="protein sequence ID" value="CAG0919978.1"/>
    <property type="molecule type" value="Genomic_DNA"/>
</dbReference>
<dbReference type="InterPro" id="IPR014729">
    <property type="entry name" value="Rossmann-like_a/b/a_fold"/>
</dbReference>
<evidence type="ECO:0000256" key="2">
    <source>
        <dbReference type="ARBA" id="ARBA00026101"/>
    </source>
</evidence>
<dbReference type="NCBIfam" id="TIGR00125">
    <property type="entry name" value="cyt_tran_rel"/>
    <property type="match status" value="1"/>
</dbReference>
<dbReference type="PANTHER" id="PTHR10739">
    <property type="entry name" value="CYTIDYLYLTRANSFERASE"/>
    <property type="match status" value="1"/>
</dbReference>
<dbReference type="OrthoDB" id="5859291at2759"/>
<reference evidence="4" key="1">
    <citation type="submission" date="2020-11" db="EMBL/GenBank/DDBJ databases">
        <authorList>
            <person name="Tran Van P."/>
        </authorList>
    </citation>
    <scope>NUCLEOTIDE SEQUENCE</scope>
</reference>
<feature type="domain" description="Cytidyltransferase-like" evidence="3">
    <location>
        <begin position="2"/>
        <end position="68"/>
    </location>
</feature>
<name>A0A7R9BQV4_9CRUS</name>
<dbReference type="PANTHER" id="PTHR10739:SF13">
    <property type="entry name" value="CHOLINE-PHOSPHATE CYTIDYLYLTRANSFERASE"/>
    <property type="match status" value="1"/>
</dbReference>
<evidence type="ECO:0000256" key="1">
    <source>
        <dbReference type="ARBA" id="ARBA00025706"/>
    </source>
</evidence>
<dbReference type="Pfam" id="PF01467">
    <property type="entry name" value="CTP_transf_like"/>
    <property type="match status" value="1"/>
</dbReference>
<dbReference type="Gene3D" id="3.80.10.10">
    <property type="entry name" value="Ribonuclease Inhibitor"/>
    <property type="match status" value="1"/>
</dbReference>
<evidence type="ECO:0000259" key="3">
    <source>
        <dbReference type="Pfam" id="PF01467"/>
    </source>
</evidence>
<dbReference type="SUPFAM" id="SSF52374">
    <property type="entry name" value="Nucleotidylyl transferase"/>
    <property type="match status" value="1"/>
</dbReference>
<dbReference type="InterPro" id="IPR032675">
    <property type="entry name" value="LRR_dom_sf"/>
</dbReference>
<dbReference type="Proteomes" id="UP000678499">
    <property type="component" value="Unassembled WGS sequence"/>
</dbReference>
<protein>
    <recommendedName>
        <fullName evidence="2">choline-phosphate cytidylyltransferase</fullName>
        <ecNumber evidence="2">2.7.7.15</ecNumber>
    </recommendedName>
</protein>